<gene>
    <name evidence="4" type="ORF">CW751_11855</name>
</gene>
<dbReference type="InterPro" id="IPR013783">
    <property type="entry name" value="Ig-like_fold"/>
</dbReference>
<organism evidence="4 5">
    <name type="scientific">Brumimicrobium salinarum</name>
    <dbReference type="NCBI Taxonomy" id="2058658"/>
    <lineage>
        <taxon>Bacteria</taxon>
        <taxon>Pseudomonadati</taxon>
        <taxon>Bacteroidota</taxon>
        <taxon>Flavobacteriia</taxon>
        <taxon>Flavobacteriales</taxon>
        <taxon>Crocinitomicaceae</taxon>
        <taxon>Brumimicrobium</taxon>
    </lineage>
</organism>
<dbReference type="Gene3D" id="2.60.40.10">
    <property type="entry name" value="Immunoglobulins"/>
    <property type="match status" value="1"/>
</dbReference>
<name>A0A2I0R0F1_9FLAO</name>
<dbReference type="PROSITE" id="PS50825">
    <property type="entry name" value="HYR"/>
    <property type="match status" value="1"/>
</dbReference>
<dbReference type="InterPro" id="IPR026341">
    <property type="entry name" value="T9SS_type_B"/>
</dbReference>
<dbReference type="RefSeq" id="WP_101335246.1">
    <property type="nucleotide sequence ID" value="NZ_PJNI01000014.1"/>
</dbReference>
<evidence type="ECO:0000313" key="5">
    <source>
        <dbReference type="Proteomes" id="UP000236654"/>
    </source>
</evidence>
<feature type="signal peptide" evidence="2">
    <location>
        <begin position="1"/>
        <end position="15"/>
    </location>
</feature>
<evidence type="ECO:0000259" key="3">
    <source>
        <dbReference type="PROSITE" id="PS50825"/>
    </source>
</evidence>
<dbReference type="Pfam" id="PF02494">
    <property type="entry name" value="HYR"/>
    <property type="match status" value="2"/>
</dbReference>
<dbReference type="EMBL" id="PJNI01000014">
    <property type="protein sequence ID" value="PKR80054.1"/>
    <property type="molecule type" value="Genomic_DNA"/>
</dbReference>
<protein>
    <recommendedName>
        <fullName evidence="3">HYR domain-containing protein</fullName>
    </recommendedName>
</protein>
<feature type="chain" id="PRO_5014113948" description="HYR domain-containing protein" evidence="2">
    <location>
        <begin position="16"/>
        <end position="722"/>
    </location>
</feature>
<sequence length="722" mass="77252">MHFVFLMLITFTTHAQIFWSETFGSGCNSGTIANGYTTSNGEWQVDALPMNNGANANIWYISAEENGEGIGNCGAGCGNKPTLHIGNNSIDDGAKYSTASTANTEARAISPIINASNYCSISLTFEYLEFGDGTNDNLTVWYFDGSTWSLLEDPPKTTIGSCSPNGLWESRTVNLPASADNNPNVQIGFQWENNGDGVGTNPSSAIYNIQLSSGDVTAPIIACPSDQTVNNGTDCAYQITDFSSLITYSDDCGTATLTQTPAINTEIGVGTHVVEYTAEDASGNTSTCSFNLEVIETLPPTITCPSNISSCDSIVNYDDPIVVENCTDYTITQIDGTGYSSGIAFPVGTTIQQYQVTDGSGNVASCTFEVEVLVSPDSAIIISNDEEFCETSSATIEAQPISSGTGEWNVISGNGVLDNALSPLTDVNNLSYGVNTFVWTVSTPSCGLTSDTVNIFVYETPSQANTQSKLTLCNDTLINIVATNPIVGSGSWSDIDSSALFTNSTSPNTVLYNLQEGINEIVWTVSNGVCESNSDTVLVFNKTIARIYTPDTSVCILSDDFEIQGSPVVDDVSAIWYVISGTVDFENIGSSSPTITYIDAGENQIVYGQNHPVCGTTTDTITITGEQCETYNPIIPTVMTPNNDGKNDLFIIQNLNAVFPNSEVVIVNRWGNVVYESTGYESPWNGTYMNEGKELDAGTYFYRIVLNDAERNELSGSISIIR</sequence>
<dbReference type="Proteomes" id="UP000236654">
    <property type="component" value="Unassembled WGS sequence"/>
</dbReference>
<proteinExistence type="predicted"/>
<dbReference type="PANTHER" id="PTHR24273">
    <property type="entry name" value="FI04643P-RELATED"/>
    <property type="match status" value="1"/>
</dbReference>
<dbReference type="NCBIfam" id="TIGR04131">
    <property type="entry name" value="Bac_Flav_CTERM"/>
    <property type="match status" value="1"/>
</dbReference>
<dbReference type="OrthoDB" id="9805017at2"/>
<evidence type="ECO:0000256" key="2">
    <source>
        <dbReference type="SAM" id="SignalP"/>
    </source>
</evidence>
<accession>A0A2I0R0F1</accession>
<dbReference type="InterPro" id="IPR003410">
    <property type="entry name" value="HYR_dom"/>
</dbReference>
<keyword evidence="5" id="KW-1185">Reference proteome</keyword>
<dbReference type="PANTHER" id="PTHR24273:SF32">
    <property type="entry name" value="HYALIN"/>
    <property type="match status" value="1"/>
</dbReference>
<evidence type="ECO:0000313" key="4">
    <source>
        <dbReference type="EMBL" id="PKR80054.1"/>
    </source>
</evidence>
<keyword evidence="2" id="KW-0732">Signal</keyword>
<dbReference type="AlphaFoldDB" id="A0A2I0R0F1"/>
<dbReference type="Pfam" id="PF13585">
    <property type="entry name" value="CHU_C"/>
    <property type="match status" value="1"/>
</dbReference>
<evidence type="ECO:0000256" key="1">
    <source>
        <dbReference type="ARBA" id="ARBA00022737"/>
    </source>
</evidence>
<feature type="domain" description="HYR" evidence="3">
    <location>
        <begin position="288"/>
        <end position="374"/>
    </location>
</feature>
<reference evidence="4 5" key="1">
    <citation type="submission" date="2017-12" db="EMBL/GenBank/DDBJ databases">
        <title>The draft genome sequence of Brumimicrobium saltpan LHR20.</title>
        <authorList>
            <person name="Do Z.-J."/>
            <person name="Luo H.-R."/>
        </authorList>
    </citation>
    <scope>NUCLEOTIDE SEQUENCE [LARGE SCALE GENOMIC DNA]</scope>
    <source>
        <strain evidence="4 5">LHR20</strain>
    </source>
</reference>
<comment type="caution">
    <text evidence="4">The sequence shown here is derived from an EMBL/GenBank/DDBJ whole genome shotgun (WGS) entry which is preliminary data.</text>
</comment>
<keyword evidence="1" id="KW-0677">Repeat</keyword>